<proteinExistence type="predicted"/>
<gene>
    <name evidence="1" type="ORF">VF08_17295</name>
</gene>
<dbReference type="RefSeq" id="WP_099069918.1">
    <property type="nucleotide sequence ID" value="NZ_LAHD01000046.1"/>
</dbReference>
<evidence type="ECO:0000313" key="1">
    <source>
        <dbReference type="EMBL" id="PHK02889.1"/>
    </source>
</evidence>
<organism evidence="1 2">
    <name type="scientific">Nostoc linckia z8</name>
    <dbReference type="NCBI Taxonomy" id="1628746"/>
    <lineage>
        <taxon>Bacteria</taxon>
        <taxon>Bacillati</taxon>
        <taxon>Cyanobacteriota</taxon>
        <taxon>Cyanophyceae</taxon>
        <taxon>Nostocales</taxon>
        <taxon>Nostocaceae</taxon>
        <taxon>Nostoc</taxon>
    </lineage>
</organism>
<sequence length="455" mass="49691">MFEGFFSTFGNSLDYESDFLQEEMTNTTNDEIALEVESDNTDFDTSHSNNIDLSTDLTNLGSDNLSNFSCEFATDAYGDTSQFYDLGNPIADANCWQQQEGQNSCAVVAQIGIYESIAGVDISEAEACQLAEANGWFDPETGTYPKDVGKILNELGIPTKQSYDATLDDIATALEQGDKVIVGLDGNEIWTPMRDSATGSPIEQSNAGHAVWVTGIDREPDGSVKIILNDSGTADGQMKVVDAEDFLSAWADHGNFLMVADVPVNDSNQQLAQTYLGASAANEQANLEAGAYIDNQHTLGAEIDAQYHPGQDQLKQQAIEIAGENAAEYQRMAQYWRSQADISQNLADGSASNYHELEERINFERRLEKTADATGNEYTYTTSGIDAVSQTSSLLLSMDAQHNASMCRLKAQQYESLAAEAMSQMNSYAQMDASKFTEELVDNLASEQKNIEQQT</sequence>
<evidence type="ECO:0008006" key="3">
    <source>
        <dbReference type="Google" id="ProtNLM"/>
    </source>
</evidence>
<dbReference type="EMBL" id="LAHD01000046">
    <property type="protein sequence ID" value="PHK02889.1"/>
    <property type="molecule type" value="Genomic_DNA"/>
</dbReference>
<dbReference type="Gene3D" id="3.90.70.10">
    <property type="entry name" value="Cysteine proteinases"/>
    <property type="match status" value="1"/>
</dbReference>
<dbReference type="AlphaFoldDB" id="A0A9Q6EKZ9"/>
<name>A0A9Q6EKZ9_NOSLI</name>
<protein>
    <recommendedName>
        <fullName evidence="3">Peptidase C39-like domain-containing protein</fullName>
    </recommendedName>
</protein>
<reference evidence="1 2" key="1">
    <citation type="submission" date="2015-02" db="EMBL/GenBank/DDBJ databases">
        <title>Nostoc linckia genome annotation.</title>
        <authorList>
            <person name="Zhou Z."/>
        </authorList>
    </citation>
    <scope>NUCLEOTIDE SEQUENCE [LARGE SCALE GENOMIC DNA]</scope>
    <source>
        <strain evidence="2">z8</strain>
    </source>
</reference>
<evidence type="ECO:0000313" key="2">
    <source>
        <dbReference type="Proteomes" id="UP000222310"/>
    </source>
</evidence>
<comment type="caution">
    <text evidence="1">The sequence shown here is derived from an EMBL/GenBank/DDBJ whole genome shotgun (WGS) entry which is preliminary data.</text>
</comment>
<dbReference type="GeneID" id="57097413"/>
<accession>A0A9Q6EKZ9</accession>
<dbReference type="Proteomes" id="UP000222310">
    <property type="component" value="Unassembled WGS sequence"/>
</dbReference>